<keyword evidence="3" id="KW-1003">Cell membrane</keyword>
<sequence>MVPIPNTGKIRQENPITFPLCDTVMNRTGQIPTSLRVLTGTQFGSFCLGNGLSLVGTWMQRIACGWLIWEWTQSAFWLGVLAAGDLLPVMLIGPFAGVAADRWDRLRQNIRAQAVSALLALLMALLLAIGRLGLLEVIALTTLQGTLSAAIQPARLAMVRQMVGRADLGAAVALNSVTVNLARLIGPALAGMMIVRLDIIWVFAVNAAVTALYVLILGRLSLAFPQKLSAPQPFLREMAEGFRHVVATPALWLILLVMLLGGMIVRSMLELIPAIAVRTYPGNAMGLALLTGSAACGAIVSGLTIRPRSAVRLLYDVMVLWGLGAGAAILMTWATIPGLAVAAAALLGAATTRGLISTQTFVQITTPPDLHGRILSLHGLIARGSPALGALVIGFFADRIGIAAATLIAAAMLTFCFLLLAPLVRGAASTVEETD</sequence>
<feature type="transmembrane region" description="Helical" evidence="7">
    <location>
        <begin position="170"/>
        <end position="194"/>
    </location>
</feature>
<name>A0A3D9XDE2_PARVE</name>
<feature type="transmembrane region" description="Helical" evidence="7">
    <location>
        <begin position="75"/>
        <end position="100"/>
    </location>
</feature>
<dbReference type="CDD" id="cd06173">
    <property type="entry name" value="MFS_MefA_like"/>
    <property type="match status" value="1"/>
</dbReference>
<dbReference type="PANTHER" id="PTHR23513">
    <property type="entry name" value="INTEGRAL MEMBRANE EFFLUX PROTEIN-RELATED"/>
    <property type="match status" value="1"/>
</dbReference>
<dbReference type="InterPro" id="IPR036259">
    <property type="entry name" value="MFS_trans_sf"/>
</dbReference>
<feature type="transmembrane region" description="Helical" evidence="7">
    <location>
        <begin position="317"/>
        <end position="336"/>
    </location>
</feature>
<dbReference type="InterPro" id="IPR010290">
    <property type="entry name" value="TM_effector"/>
</dbReference>
<feature type="transmembrane region" description="Helical" evidence="7">
    <location>
        <begin position="245"/>
        <end position="265"/>
    </location>
</feature>
<evidence type="ECO:0000256" key="2">
    <source>
        <dbReference type="ARBA" id="ARBA00022448"/>
    </source>
</evidence>
<keyword evidence="6 7" id="KW-0472">Membrane</keyword>
<dbReference type="PANTHER" id="PTHR23513:SF11">
    <property type="entry name" value="STAPHYLOFERRIN A TRANSPORTER"/>
    <property type="match status" value="1"/>
</dbReference>
<comment type="subcellular location">
    <subcellularLocation>
        <location evidence="1">Cell membrane</location>
        <topology evidence="1">Multi-pass membrane protein</topology>
    </subcellularLocation>
</comment>
<organism evidence="9 10">
    <name type="scientific">Paracoccus versutus</name>
    <name type="common">Thiobacillus versutus</name>
    <dbReference type="NCBI Taxonomy" id="34007"/>
    <lineage>
        <taxon>Bacteria</taxon>
        <taxon>Pseudomonadati</taxon>
        <taxon>Pseudomonadota</taxon>
        <taxon>Alphaproteobacteria</taxon>
        <taxon>Rhodobacterales</taxon>
        <taxon>Paracoccaceae</taxon>
        <taxon>Paracoccus</taxon>
    </lineage>
</organism>
<dbReference type="SUPFAM" id="SSF103473">
    <property type="entry name" value="MFS general substrate transporter"/>
    <property type="match status" value="1"/>
</dbReference>
<dbReference type="AlphaFoldDB" id="A0A3D9XDE2"/>
<dbReference type="Pfam" id="PF05977">
    <property type="entry name" value="MFS_3"/>
    <property type="match status" value="1"/>
</dbReference>
<protein>
    <submittedName>
        <fullName evidence="9">Putative MFS family arabinose efflux permease</fullName>
    </submittedName>
</protein>
<evidence type="ECO:0000256" key="4">
    <source>
        <dbReference type="ARBA" id="ARBA00022692"/>
    </source>
</evidence>
<dbReference type="GO" id="GO:0005886">
    <property type="term" value="C:plasma membrane"/>
    <property type="evidence" value="ECO:0007669"/>
    <property type="project" value="UniProtKB-SubCell"/>
</dbReference>
<accession>A0A3D9XDE2</accession>
<feature type="transmembrane region" description="Helical" evidence="7">
    <location>
        <begin position="112"/>
        <end position="132"/>
    </location>
</feature>
<feature type="transmembrane region" description="Helical" evidence="7">
    <location>
        <begin position="402"/>
        <end position="424"/>
    </location>
</feature>
<comment type="caution">
    <text evidence="9">The sequence shown here is derived from an EMBL/GenBank/DDBJ whole genome shotgun (WGS) entry which is preliminary data.</text>
</comment>
<evidence type="ECO:0000256" key="1">
    <source>
        <dbReference type="ARBA" id="ARBA00004651"/>
    </source>
</evidence>
<feature type="transmembrane region" description="Helical" evidence="7">
    <location>
        <begin position="374"/>
        <end position="396"/>
    </location>
</feature>
<feature type="domain" description="Major facilitator superfamily (MFS) profile" evidence="8">
    <location>
        <begin position="37"/>
        <end position="428"/>
    </location>
</feature>
<dbReference type="EMBL" id="QTUJ01000003">
    <property type="protein sequence ID" value="REF68434.1"/>
    <property type="molecule type" value="Genomic_DNA"/>
</dbReference>
<keyword evidence="5 7" id="KW-1133">Transmembrane helix</keyword>
<evidence type="ECO:0000256" key="7">
    <source>
        <dbReference type="SAM" id="Phobius"/>
    </source>
</evidence>
<feature type="transmembrane region" description="Helical" evidence="7">
    <location>
        <begin position="200"/>
        <end position="224"/>
    </location>
</feature>
<evidence type="ECO:0000256" key="6">
    <source>
        <dbReference type="ARBA" id="ARBA00023136"/>
    </source>
</evidence>
<evidence type="ECO:0000256" key="3">
    <source>
        <dbReference type="ARBA" id="ARBA00022475"/>
    </source>
</evidence>
<proteinExistence type="predicted"/>
<keyword evidence="4 7" id="KW-0812">Transmembrane</keyword>
<reference evidence="9 10" key="1">
    <citation type="submission" date="2018-08" db="EMBL/GenBank/DDBJ databases">
        <title>Genomic Encyclopedia of Archaeal and Bacterial Type Strains, Phase II (KMG-II): from individual species to whole genera.</title>
        <authorList>
            <person name="Goeker M."/>
        </authorList>
    </citation>
    <scope>NUCLEOTIDE SEQUENCE [LARGE SCALE GENOMIC DNA]</scope>
    <source>
        <strain evidence="9 10">DSM 17099</strain>
    </source>
</reference>
<keyword evidence="2" id="KW-0813">Transport</keyword>
<gene>
    <name evidence="9" type="ORF">BDD41_3480</name>
</gene>
<dbReference type="Proteomes" id="UP000256941">
    <property type="component" value="Unassembled WGS sequence"/>
</dbReference>
<dbReference type="GO" id="GO:0022857">
    <property type="term" value="F:transmembrane transporter activity"/>
    <property type="evidence" value="ECO:0007669"/>
    <property type="project" value="InterPro"/>
</dbReference>
<dbReference type="PROSITE" id="PS50850">
    <property type="entry name" value="MFS"/>
    <property type="match status" value="1"/>
</dbReference>
<evidence type="ECO:0000256" key="5">
    <source>
        <dbReference type="ARBA" id="ARBA00022989"/>
    </source>
</evidence>
<evidence type="ECO:0000313" key="9">
    <source>
        <dbReference type="EMBL" id="REF68434.1"/>
    </source>
</evidence>
<evidence type="ECO:0000313" key="10">
    <source>
        <dbReference type="Proteomes" id="UP000256941"/>
    </source>
</evidence>
<evidence type="ECO:0000259" key="8">
    <source>
        <dbReference type="PROSITE" id="PS50850"/>
    </source>
</evidence>
<dbReference type="Gene3D" id="1.20.1250.20">
    <property type="entry name" value="MFS general substrate transporter like domains"/>
    <property type="match status" value="1"/>
</dbReference>
<dbReference type="RefSeq" id="WP_116222511.1">
    <property type="nucleotide sequence ID" value="NZ_CP038197.1"/>
</dbReference>
<dbReference type="InterPro" id="IPR020846">
    <property type="entry name" value="MFS_dom"/>
</dbReference>
<feature type="transmembrane region" description="Helical" evidence="7">
    <location>
        <begin position="285"/>
        <end position="305"/>
    </location>
</feature>